<dbReference type="Gene3D" id="2.130.10.10">
    <property type="entry name" value="YVTN repeat-like/Quinoprotein amine dehydrogenase"/>
    <property type="match status" value="1"/>
</dbReference>
<evidence type="ECO:0000256" key="2">
    <source>
        <dbReference type="SAM" id="SignalP"/>
    </source>
</evidence>
<keyword evidence="1" id="KW-0472">Membrane</keyword>
<dbReference type="InterPro" id="IPR015943">
    <property type="entry name" value="WD40/YVTN_repeat-like_dom_sf"/>
</dbReference>
<gene>
    <name evidence="3" type="ORF">M0811_09385</name>
</gene>
<evidence type="ECO:0000313" key="4">
    <source>
        <dbReference type="Proteomes" id="UP001149090"/>
    </source>
</evidence>
<evidence type="ECO:0000256" key="1">
    <source>
        <dbReference type="SAM" id="Phobius"/>
    </source>
</evidence>
<keyword evidence="2" id="KW-0732">Signal</keyword>
<dbReference type="SUPFAM" id="SSF63825">
    <property type="entry name" value="YWTD domain"/>
    <property type="match status" value="1"/>
</dbReference>
<feature type="signal peptide" evidence="2">
    <location>
        <begin position="1"/>
        <end position="20"/>
    </location>
</feature>
<keyword evidence="4" id="KW-1185">Reference proteome</keyword>
<sequence length="699" mass="78946">MNFVLLFFISITCFFFLVQSQFNETNSLNFTKGMKTIASSFLDEDEGFLYFLDERDKNGLMYLWKYDMYTLDILNYTDIGITYARYGAIDTVNKLLYVATHYGYQFVKIDLNTMQIIDQIALNDAINNYGVKVEIDLVNQKAYVGYQTPMIVKVDLASFAQESSLTLSNFMLIGSVIDVDNGILYASTDTISGNNATIYKIDLSTFTEVDSLLVNLSGVGKLKCGVIDNTNQMMYFGTYQWPMNIVKINLTDFTSVGSVGTSDGGDCYGAGIDVTNGLGYFLNIYGYLYKLDLATFTIADVLDLNVSMSYTMVIDSSVENSYIGLEYAGVYQVSLPSLTVANRSNSIVYTKPEFILIDEPNQIGYAFFSNSGGILAKVDFESFTLVGYLMMGVYGSDIYQGAIDTTNGFIYLFFDTGNLSIIKIRLSNFSLDGNVAADPDLSGDYITFEQSKQIFYFEYSNKTDHYQYLAKISSPDFQIIASLLLTDMNVYTMDFDFLHGFLYLFYYNYSASGSKKFISKIQASTLSIVGQADLTQYKFEYPVLDQTHQLIYFGHGDEYSYLLICRVNLVNMQVMNDCMNMSLSHFYASFITSSDSWLFLVVDYLNSTSSQYEGVLLQIEASSNQLISNKTINCDLFRSYVYSHDSQTNYGYLLDYYTSETTFYQFSFPPAIPTPPSSSQQILFSFLIFGIMILILGLF</sequence>
<dbReference type="EMBL" id="JAPDFW010000080">
    <property type="protein sequence ID" value="KAJ5072688.1"/>
    <property type="molecule type" value="Genomic_DNA"/>
</dbReference>
<keyword evidence="1" id="KW-1133">Transmembrane helix</keyword>
<evidence type="ECO:0000313" key="3">
    <source>
        <dbReference type="EMBL" id="KAJ5072688.1"/>
    </source>
</evidence>
<name>A0A9Q0RAP8_ANAIG</name>
<organism evidence="3 4">
    <name type="scientific">Anaeramoeba ignava</name>
    <name type="common">Anaerobic marine amoeba</name>
    <dbReference type="NCBI Taxonomy" id="1746090"/>
    <lineage>
        <taxon>Eukaryota</taxon>
        <taxon>Metamonada</taxon>
        <taxon>Anaeramoebidae</taxon>
        <taxon>Anaeramoeba</taxon>
    </lineage>
</organism>
<dbReference type="InterPro" id="IPR011044">
    <property type="entry name" value="Quino_amine_DH_bsu"/>
</dbReference>
<accession>A0A9Q0RAP8</accession>
<protein>
    <submittedName>
        <fullName evidence="3">Protein nirf</fullName>
    </submittedName>
</protein>
<comment type="caution">
    <text evidence="3">The sequence shown here is derived from an EMBL/GenBank/DDBJ whole genome shotgun (WGS) entry which is preliminary data.</text>
</comment>
<dbReference type="AlphaFoldDB" id="A0A9Q0RAP8"/>
<keyword evidence="1" id="KW-0812">Transmembrane</keyword>
<feature type="transmembrane region" description="Helical" evidence="1">
    <location>
        <begin position="682"/>
        <end position="698"/>
    </location>
</feature>
<proteinExistence type="predicted"/>
<dbReference type="SUPFAM" id="SSF50969">
    <property type="entry name" value="YVTN repeat-like/Quinoprotein amine dehydrogenase"/>
    <property type="match status" value="1"/>
</dbReference>
<dbReference type="Proteomes" id="UP001149090">
    <property type="component" value="Unassembled WGS sequence"/>
</dbReference>
<feature type="chain" id="PRO_5040239414" evidence="2">
    <location>
        <begin position="21"/>
        <end position="699"/>
    </location>
</feature>
<reference evidence="3" key="1">
    <citation type="submission" date="2022-10" db="EMBL/GenBank/DDBJ databases">
        <title>Novel sulphate-reducing endosymbionts in the free-living metamonad Anaeramoeba.</title>
        <authorList>
            <person name="Jerlstrom-Hultqvist J."/>
            <person name="Cepicka I."/>
            <person name="Gallot-Lavallee L."/>
            <person name="Salas-Leiva D."/>
            <person name="Curtis B.A."/>
            <person name="Zahonova K."/>
            <person name="Pipaliya S."/>
            <person name="Dacks J."/>
            <person name="Roger A.J."/>
        </authorList>
    </citation>
    <scope>NUCLEOTIDE SEQUENCE</scope>
    <source>
        <strain evidence="3">BMAN</strain>
    </source>
</reference>